<protein>
    <submittedName>
        <fullName evidence="2">Uncharacterized protein</fullName>
    </submittedName>
</protein>
<accession>K0RBI4</accession>
<comment type="caution">
    <text evidence="2">The sequence shown here is derived from an EMBL/GenBank/DDBJ whole genome shotgun (WGS) entry which is preliminary data.</text>
</comment>
<dbReference type="AlphaFoldDB" id="K0RBI4"/>
<evidence type="ECO:0000313" key="2">
    <source>
        <dbReference type="EMBL" id="EJK49634.1"/>
    </source>
</evidence>
<proteinExistence type="predicted"/>
<dbReference type="EMBL" id="AGNL01044579">
    <property type="protein sequence ID" value="EJK49634.1"/>
    <property type="molecule type" value="Genomic_DNA"/>
</dbReference>
<reference evidence="2 3" key="1">
    <citation type="journal article" date="2012" name="Genome Biol.">
        <title>Genome and low-iron response of an oceanic diatom adapted to chronic iron limitation.</title>
        <authorList>
            <person name="Lommer M."/>
            <person name="Specht M."/>
            <person name="Roy A.S."/>
            <person name="Kraemer L."/>
            <person name="Andreson R."/>
            <person name="Gutowska M.A."/>
            <person name="Wolf J."/>
            <person name="Bergner S.V."/>
            <person name="Schilhabel M.B."/>
            <person name="Klostermeier U.C."/>
            <person name="Beiko R.G."/>
            <person name="Rosenstiel P."/>
            <person name="Hippler M."/>
            <person name="Laroche J."/>
        </authorList>
    </citation>
    <scope>NUCLEOTIDE SEQUENCE [LARGE SCALE GENOMIC DNA]</scope>
    <source>
        <strain evidence="2 3">CCMP1005</strain>
    </source>
</reference>
<evidence type="ECO:0000313" key="3">
    <source>
        <dbReference type="Proteomes" id="UP000266841"/>
    </source>
</evidence>
<dbReference type="Proteomes" id="UP000266841">
    <property type="component" value="Unassembled WGS sequence"/>
</dbReference>
<evidence type="ECO:0000256" key="1">
    <source>
        <dbReference type="SAM" id="MobiDB-lite"/>
    </source>
</evidence>
<feature type="region of interest" description="Disordered" evidence="1">
    <location>
        <begin position="102"/>
        <end position="124"/>
    </location>
</feature>
<organism evidence="2 3">
    <name type="scientific">Thalassiosira oceanica</name>
    <name type="common">Marine diatom</name>
    <dbReference type="NCBI Taxonomy" id="159749"/>
    <lineage>
        <taxon>Eukaryota</taxon>
        <taxon>Sar</taxon>
        <taxon>Stramenopiles</taxon>
        <taxon>Ochrophyta</taxon>
        <taxon>Bacillariophyta</taxon>
        <taxon>Coscinodiscophyceae</taxon>
        <taxon>Thalassiosirophycidae</taxon>
        <taxon>Thalassiosirales</taxon>
        <taxon>Thalassiosiraceae</taxon>
        <taxon>Thalassiosira</taxon>
    </lineage>
</organism>
<sequence length="141" mass="15241">MLSSAKKSPEAEVATGFPNCRLRACAYKNGSDVAPAGAQEFERHPATYGRRAPVGHFGAADAELRTKPAGPKSEQPTENGPVATSLGRVQFEQNHSLSQVDPFQQKTTLSSSPQSRVDCTGMHRSSRARRLRVYVSWGAGR</sequence>
<gene>
    <name evidence="2" type="ORF">THAOC_31469</name>
</gene>
<feature type="region of interest" description="Disordered" evidence="1">
    <location>
        <begin position="66"/>
        <end position="86"/>
    </location>
</feature>
<keyword evidence="3" id="KW-1185">Reference proteome</keyword>
<feature type="compositionally biased region" description="Polar residues" evidence="1">
    <location>
        <begin position="102"/>
        <end position="117"/>
    </location>
</feature>
<name>K0RBI4_THAOC</name>